<dbReference type="EMBL" id="LBZM01000019">
    <property type="protein sequence ID" value="KKR71761.1"/>
    <property type="molecule type" value="Genomic_DNA"/>
</dbReference>
<keyword evidence="1" id="KW-1133">Transmembrane helix</keyword>
<protein>
    <submittedName>
        <fullName evidence="2">Uncharacterized protein</fullName>
    </submittedName>
</protein>
<reference evidence="2 3" key="1">
    <citation type="journal article" date="2015" name="Nature">
        <title>rRNA introns, odd ribosomes, and small enigmatic genomes across a large radiation of phyla.</title>
        <authorList>
            <person name="Brown C.T."/>
            <person name="Hug L.A."/>
            <person name="Thomas B.C."/>
            <person name="Sharon I."/>
            <person name="Castelle C.J."/>
            <person name="Singh A."/>
            <person name="Wilkins M.J."/>
            <person name="Williams K.H."/>
            <person name="Banfield J.F."/>
        </authorList>
    </citation>
    <scope>NUCLEOTIDE SEQUENCE [LARGE SCALE GENOMIC DNA]</scope>
</reference>
<comment type="caution">
    <text evidence="2">The sequence shown here is derived from an EMBL/GenBank/DDBJ whole genome shotgun (WGS) entry which is preliminary data.</text>
</comment>
<evidence type="ECO:0000256" key="1">
    <source>
        <dbReference type="SAM" id="Phobius"/>
    </source>
</evidence>
<evidence type="ECO:0000313" key="3">
    <source>
        <dbReference type="Proteomes" id="UP000034664"/>
    </source>
</evidence>
<dbReference type="AlphaFoldDB" id="A0A0G0TAD8"/>
<name>A0A0G0TAD8_9BACT</name>
<sequence length="100" mass="11887">MTRKTKKKKIISDYRRRLQILEARERRNQVRLDEPVKQEDAQENKLSAQTNQIKRVVLSSLEREQLEKNTVYFARDLKKTLVLSVIGLGVIFGLYFFTFL</sequence>
<gene>
    <name evidence="2" type="ORF">UU14_C0019G0006</name>
</gene>
<keyword evidence="1" id="KW-0472">Membrane</keyword>
<feature type="transmembrane region" description="Helical" evidence="1">
    <location>
        <begin position="81"/>
        <end position="99"/>
    </location>
</feature>
<organism evidence="2 3">
    <name type="scientific">Candidatus Roizmanbacteria bacterium GW2011_GWB1_40_7</name>
    <dbReference type="NCBI Taxonomy" id="1618482"/>
    <lineage>
        <taxon>Bacteria</taxon>
        <taxon>Candidatus Roizmaniibacteriota</taxon>
    </lineage>
</organism>
<dbReference type="Proteomes" id="UP000034664">
    <property type="component" value="Unassembled WGS sequence"/>
</dbReference>
<accession>A0A0G0TAD8</accession>
<proteinExistence type="predicted"/>
<evidence type="ECO:0000313" key="2">
    <source>
        <dbReference type="EMBL" id="KKR71761.1"/>
    </source>
</evidence>
<keyword evidence="1" id="KW-0812">Transmembrane</keyword>